<name>A0A9N9BJC5_FUNMO</name>
<dbReference type="Proteomes" id="UP000789375">
    <property type="component" value="Unassembled WGS sequence"/>
</dbReference>
<accession>A0A9N9BJC5</accession>
<sequence>MAQHLLPSDCLREIFKFMREISETAVEERKLLLSCLLVNRLWCETALEILWRDPWRFGRFSRDQIYWKPLSRTIFSCLSKEQKELIKRNNISLSLTDKRPLFDYIPSIQFLSNDHIKKVVENILMTGVKCSDTLFHYNANILENELWKLFMKKCVTVRYLQLPNTPIVHFPGANQCLAALSEFECSAYAPIKLFLDLAQVCRNIKSMIIDPCGDDNDGLETLICLQNNLQHVRLHSIEDDKCQRIGEALKTQSKTLTSLYESSICIPSNIIAELNNLKSLSIMIDELDTDLDQLGLIELPNLEALEIMSSAYQPLDLYTSLIKTTIGSLRKIVFKTFPPPSEVEIQPYIQTIINQCPNIEEITLWYIEEIYPDLEQLLSSYLDYQLACDATSIFGLLIKKSSHNLAQLNLSGNWRFTVNDLEGFLKMWKGRKPLSLKLTCDVVITSTYMEVLDYFTSVGILKSWSQGWPEC</sequence>
<evidence type="ECO:0000313" key="2">
    <source>
        <dbReference type="Proteomes" id="UP000789375"/>
    </source>
</evidence>
<dbReference type="InterPro" id="IPR032675">
    <property type="entry name" value="LRR_dom_sf"/>
</dbReference>
<dbReference type="EMBL" id="CAJVPP010001671">
    <property type="protein sequence ID" value="CAG8567784.1"/>
    <property type="molecule type" value="Genomic_DNA"/>
</dbReference>
<evidence type="ECO:0000313" key="1">
    <source>
        <dbReference type="EMBL" id="CAG8567784.1"/>
    </source>
</evidence>
<reference evidence="1" key="1">
    <citation type="submission" date="2021-06" db="EMBL/GenBank/DDBJ databases">
        <authorList>
            <person name="Kallberg Y."/>
            <person name="Tangrot J."/>
            <person name="Rosling A."/>
        </authorList>
    </citation>
    <scope>NUCLEOTIDE SEQUENCE</scope>
    <source>
        <strain evidence="1">87-6 pot B 2015</strain>
    </source>
</reference>
<keyword evidence="2" id="KW-1185">Reference proteome</keyword>
<dbReference type="AlphaFoldDB" id="A0A9N9BJC5"/>
<proteinExistence type="predicted"/>
<protein>
    <submittedName>
        <fullName evidence="1">8487_t:CDS:1</fullName>
    </submittedName>
</protein>
<organism evidence="1 2">
    <name type="scientific">Funneliformis mosseae</name>
    <name type="common">Endomycorrhizal fungus</name>
    <name type="synonym">Glomus mosseae</name>
    <dbReference type="NCBI Taxonomy" id="27381"/>
    <lineage>
        <taxon>Eukaryota</taxon>
        <taxon>Fungi</taxon>
        <taxon>Fungi incertae sedis</taxon>
        <taxon>Mucoromycota</taxon>
        <taxon>Glomeromycotina</taxon>
        <taxon>Glomeromycetes</taxon>
        <taxon>Glomerales</taxon>
        <taxon>Glomeraceae</taxon>
        <taxon>Funneliformis</taxon>
    </lineage>
</organism>
<dbReference type="SUPFAM" id="SSF52047">
    <property type="entry name" value="RNI-like"/>
    <property type="match status" value="1"/>
</dbReference>
<gene>
    <name evidence="1" type="ORF">FMOSSE_LOCUS7295</name>
</gene>
<dbReference type="Gene3D" id="3.80.10.10">
    <property type="entry name" value="Ribonuclease Inhibitor"/>
    <property type="match status" value="1"/>
</dbReference>
<comment type="caution">
    <text evidence="1">The sequence shown here is derived from an EMBL/GenBank/DDBJ whole genome shotgun (WGS) entry which is preliminary data.</text>
</comment>